<dbReference type="STRING" id="1330534.L323_11205"/>
<evidence type="ECO:0000313" key="2">
    <source>
        <dbReference type="Proteomes" id="UP000016860"/>
    </source>
</evidence>
<evidence type="ECO:0000313" key="1">
    <source>
        <dbReference type="EMBL" id="EPR11695.1"/>
    </source>
</evidence>
<dbReference type="EMBL" id="ATAY01000034">
    <property type="protein sequence ID" value="EPR11695.1"/>
    <property type="molecule type" value="Genomic_DNA"/>
</dbReference>
<dbReference type="RefSeq" id="WP_020815755.1">
    <property type="nucleotide sequence ID" value="NZ_ATAY01000034.1"/>
</dbReference>
<dbReference type="PATRIC" id="fig|1330534.3.peg.2239"/>
<sequence>MGVLIITEKEEVLNGFKVITKKPDLTENEYKMAEYTIVNNIIKTLMEHSET</sequence>
<gene>
    <name evidence="1" type="ORF">L323_11205</name>
</gene>
<accession>U4R2B3</accession>
<comment type="caution">
    <text evidence="1">The sequence shown here is derived from an EMBL/GenBank/DDBJ whole genome shotgun (WGS) entry which is preliminary data.</text>
</comment>
<organism evidence="1 2">
    <name type="scientific">Ruminiclostridium papyrosolvens C7</name>
    <dbReference type="NCBI Taxonomy" id="1330534"/>
    <lineage>
        <taxon>Bacteria</taxon>
        <taxon>Bacillati</taxon>
        <taxon>Bacillota</taxon>
        <taxon>Clostridia</taxon>
        <taxon>Eubacteriales</taxon>
        <taxon>Oscillospiraceae</taxon>
        <taxon>Ruminiclostridium</taxon>
    </lineage>
</organism>
<dbReference type="AlphaFoldDB" id="U4R2B3"/>
<reference evidence="1 2" key="1">
    <citation type="journal article" date="2013" name="Genome Announc.">
        <title>Draft Genome Sequence of the Cellulolytic Bacterium Clostridium papyrosolvens C7 (ATCC 700395).</title>
        <authorList>
            <person name="Zepeda V."/>
            <person name="Dassa B."/>
            <person name="Borovok I."/>
            <person name="Lamed R."/>
            <person name="Bayer E.A."/>
            <person name="Cate J.H."/>
        </authorList>
    </citation>
    <scope>NUCLEOTIDE SEQUENCE [LARGE SCALE GENOMIC DNA]</scope>
    <source>
        <strain evidence="1 2">C7</strain>
    </source>
</reference>
<dbReference type="Proteomes" id="UP000016860">
    <property type="component" value="Unassembled WGS sequence"/>
</dbReference>
<proteinExistence type="predicted"/>
<protein>
    <submittedName>
        <fullName evidence="1">Uncharacterized protein</fullName>
    </submittedName>
</protein>
<name>U4R2B3_9FIRM</name>